<protein>
    <submittedName>
        <fullName evidence="2">Uncharacterized protein</fullName>
    </submittedName>
</protein>
<dbReference type="Proteomes" id="UP000766698">
    <property type="component" value="Unassembled WGS sequence"/>
</dbReference>
<accession>A0ABR6EBX3</accession>
<feature type="region of interest" description="Disordered" evidence="1">
    <location>
        <begin position="23"/>
        <end position="54"/>
    </location>
</feature>
<proteinExistence type="predicted"/>
<sequence>MRRFVAGVIAAATAITGLVLVGPARAAESDPPASREAADSRVTAPADHDGRPAG</sequence>
<gene>
    <name evidence="2" type="ORF">GL263_04525</name>
</gene>
<comment type="caution">
    <text evidence="2">The sequence shown here is derived from an EMBL/GenBank/DDBJ whole genome shotgun (WGS) entry which is preliminary data.</text>
</comment>
<keyword evidence="3" id="KW-1185">Reference proteome</keyword>
<organism evidence="2 3">
    <name type="scientific">Streptomyces durbertensis</name>
    <dbReference type="NCBI Taxonomy" id="2448886"/>
    <lineage>
        <taxon>Bacteria</taxon>
        <taxon>Bacillati</taxon>
        <taxon>Actinomycetota</taxon>
        <taxon>Actinomycetes</taxon>
        <taxon>Kitasatosporales</taxon>
        <taxon>Streptomycetaceae</taxon>
        <taxon>Streptomyces</taxon>
    </lineage>
</organism>
<evidence type="ECO:0000256" key="1">
    <source>
        <dbReference type="SAM" id="MobiDB-lite"/>
    </source>
</evidence>
<evidence type="ECO:0000313" key="2">
    <source>
        <dbReference type="EMBL" id="MBB1242840.1"/>
    </source>
</evidence>
<reference evidence="3" key="1">
    <citation type="journal article" date="2020" name="Syst. Appl. Microbiol.">
        <title>Streptomyces alkaliterrae sp. nov., isolated from an alkaline soil, and emended descriptions of Streptomyces alkaliphilus, Streptomyces calidiresistens and Streptomyces durbertensis.</title>
        <authorList>
            <person name="Swiecimska M."/>
            <person name="Golinska P."/>
            <person name="Nouioui I."/>
            <person name="Wypij M."/>
            <person name="Rai M."/>
            <person name="Sangal V."/>
            <person name="Goodfellow M."/>
        </authorList>
    </citation>
    <scope>NUCLEOTIDE SEQUENCE [LARGE SCALE GENOMIC DNA]</scope>
    <source>
        <strain evidence="3">DSM 104538</strain>
    </source>
</reference>
<name>A0ABR6EBX3_9ACTN</name>
<evidence type="ECO:0000313" key="3">
    <source>
        <dbReference type="Proteomes" id="UP000766698"/>
    </source>
</evidence>
<dbReference type="EMBL" id="WMLF01000038">
    <property type="protein sequence ID" value="MBB1242840.1"/>
    <property type="molecule type" value="Genomic_DNA"/>
</dbReference>